<reference evidence="2 3" key="1">
    <citation type="submission" date="2024-04" db="EMBL/GenBank/DDBJ databases">
        <title>Tritrichomonas musculus Genome.</title>
        <authorList>
            <person name="Alves-Ferreira E."/>
            <person name="Grigg M."/>
            <person name="Lorenzi H."/>
            <person name="Galac M."/>
        </authorList>
    </citation>
    <scope>NUCLEOTIDE SEQUENCE [LARGE SCALE GENOMIC DNA]</scope>
    <source>
        <strain evidence="2 3">EAF2021</strain>
    </source>
</reference>
<sequence length="480" mass="55737">MQGSSRQLPKENYSSTRKTKKHKQRRSIFSVPEPVEPQRIRRIKNRRNMVRNYREKIRDIYHQTDYLVSFRDDELSCFIRPIEQTSNFAFFEKSTRSNYSTLSNNYSNKNTYSQYKNSTLPFNTTETLESPNTTENESTNLVSIPTGRFTNSLYKSQNENLNQNQYDLDPNKIQTQPELDNQAIEDYIPSDAEPSENQYQPELENNANEEYIPSDSNADESENQFQPDLEDIGNEVHPQPAFDHNEPNQQVEPNDGENEEYKQFNPSFDDDENNDQTIEQPINYTEFSAIQSKNQTENQNIDRKEEEQNHEILEEEEEDVDPNDEKNTESNINLSVTVVVYEEEEEELSFNDVNVEAIFVRVENLPLNSDNIPLFIAFQHYTADDKPIGFQDIIKLNQKDFSVLNFSNINRTDIIEALVFINDDEENPTLVSGIRLPVHCIDWSTQGLQFFDLISADDLRAGIDVPKGNAGRIAMAFKLL</sequence>
<feature type="compositionally biased region" description="Basic and acidic residues" evidence="1">
    <location>
        <begin position="300"/>
        <end position="312"/>
    </location>
</feature>
<feature type="region of interest" description="Disordered" evidence="1">
    <location>
        <begin position="1"/>
        <end position="33"/>
    </location>
</feature>
<proteinExistence type="predicted"/>
<organism evidence="2 3">
    <name type="scientific">Tritrichomonas musculus</name>
    <dbReference type="NCBI Taxonomy" id="1915356"/>
    <lineage>
        <taxon>Eukaryota</taxon>
        <taxon>Metamonada</taxon>
        <taxon>Parabasalia</taxon>
        <taxon>Tritrichomonadida</taxon>
        <taxon>Tritrichomonadidae</taxon>
        <taxon>Tritrichomonas</taxon>
    </lineage>
</organism>
<protein>
    <submittedName>
        <fullName evidence="2">Uncharacterized protein</fullName>
    </submittedName>
</protein>
<feature type="compositionally biased region" description="Polar residues" evidence="1">
    <location>
        <begin position="1"/>
        <end position="16"/>
    </location>
</feature>
<gene>
    <name evidence="2" type="ORF">M9Y10_043977</name>
</gene>
<name>A0ABR2K2A1_9EUKA</name>
<feature type="region of interest" description="Disordered" evidence="1">
    <location>
        <begin position="230"/>
        <end position="329"/>
    </location>
</feature>
<dbReference type="Proteomes" id="UP001470230">
    <property type="component" value="Unassembled WGS sequence"/>
</dbReference>
<evidence type="ECO:0000313" key="3">
    <source>
        <dbReference type="Proteomes" id="UP001470230"/>
    </source>
</evidence>
<evidence type="ECO:0000256" key="1">
    <source>
        <dbReference type="SAM" id="MobiDB-lite"/>
    </source>
</evidence>
<feature type="compositionally biased region" description="Polar residues" evidence="1">
    <location>
        <begin position="275"/>
        <end position="299"/>
    </location>
</feature>
<feature type="region of interest" description="Disordered" evidence="1">
    <location>
        <begin position="124"/>
        <end position="145"/>
    </location>
</feature>
<feature type="compositionally biased region" description="Acidic residues" evidence="1">
    <location>
        <begin position="313"/>
        <end position="322"/>
    </location>
</feature>
<evidence type="ECO:0000313" key="2">
    <source>
        <dbReference type="EMBL" id="KAK8884856.1"/>
    </source>
</evidence>
<dbReference type="EMBL" id="JAPFFF010000008">
    <property type="protein sequence ID" value="KAK8884856.1"/>
    <property type="molecule type" value="Genomic_DNA"/>
</dbReference>
<accession>A0ABR2K2A1</accession>
<keyword evidence="3" id="KW-1185">Reference proteome</keyword>
<comment type="caution">
    <text evidence="2">The sequence shown here is derived from an EMBL/GenBank/DDBJ whole genome shotgun (WGS) entry which is preliminary data.</text>
</comment>
<feature type="compositionally biased region" description="Basic residues" evidence="1">
    <location>
        <begin position="17"/>
        <end position="26"/>
    </location>
</feature>